<dbReference type="Proteomes" id="UP000813384">
    <property type="component" value="Unassembled WGS sequence"/>
</dbReference>
<keyword evidence="3 6" id="KW-0808">Transferase</keyword>
<keyword evidence="5" id="KW-0460">Magnesium</keyword>
<sequence length="328" mass="36862">MTLHPMWEKFPELQHDLQKTVQLMEEILHLKNKQVEAAILEMIHSGGKLLRPAYQILFAQFGPEKEPEKIIALAAAIELLHTATLIHDDIVDQADLRRNTPTIRSQFGNSTAVYAGDYLFVSCFKLMADYATSMKSLQMNSRSMEKILAGELGQMDKHYYTEVSIEEYLENISGKTAELFALSCSIGALESGSSQLFAKKAAEIGHHIGMAFQMLDDILDYSQASQKLGKPVLEDVRQGIYSLPLLYALKENPEDIKPILAKKAAMTKEEAQTIFTLVHETNGLQNAQLLAEEYTEKALKEIAKLPNRPTGVKETLLEITKMILHREN</sequence>
<reference evidence="7" key="2">
    <citation type="submission" date="2021-11" db="EMBL/GenBank/DDBJ databases">
        <authorList>
            <person name="Gilroy R."/>
        </authorList>
    </citation>
    <scope>NUCLEOTIDE SEQUENCE</scope>
    <source>
        <strain evidence="7">150</strain>
    </source>
</reference>
<dbReference type="AlphaFoldDB" id="A0A9E4DS03"/>
<evidence type="ECO:0000256" key="4">
    <source>
        <dbReference type="ARBA" id="ARBA00022723"/>
    </source>
</evidence>
<dbReference type="InterPro" id="IPR000092">
    <property type="entry name" value="Polyprenyl_synt"/>
</dbReference>
<dbReference type="GO" id="GO:0046872">
    <property type="term" value="F:metal ion binding"/>
    <property type="evidence" value="ECO:0007669"/>
    <property type="project" value="UniProtKB-KW"/>
</dbReference>
<dbReference type="SFLD" id="SFLDS00005">
    <property type="entry name" value="Isoprenoid_Synthase_Type_I"/>
    <property type="match status" value="1"/>
</dbReference>
<evidence type="ECO:0000256" key="5">
    <source>
        <dbReference type="ARBA" id="ARBA00022842"/>
    </source>
</evidence>
<dbReference type="Gene3D" id="1.10.600.10">
    <property type="entry name" value="Farnesyl Diphosphate Synthase"/>
    <property type="match status" value="1"/>
</dbReference>
<evidence type="ECO:0000256" key="2">
    <source>
        <dbReference type="ARBA" id="ARBA00006706"/>
    </source>
</evidence>
<dbReference type="InterPro" id="IPR033749">
    <property type="entry name" value="Polyprenyl_synt_CS"/>
</dbReference>
<dbReference type="GO" id="GO:0008299">
    <property type="term" value="P:isoprenoid biosynthetic process"/>
    <property type="evidence" value="ECO:0007669"/>
    <property type="project" value="InterPro"/>
</dbReference>
<keyword evidence="4" id="KW-0479">Metal-binding</keyword>
<protein>
    <submittedName>
        <fullName evidence="7">Polyprenyl synthetase family protein</fullName>
    </submittedName>
</protein>
<evidence type="ECO:0000256" key="3">
    <source>
        <dbReference type="ARBA" id="ARBA00022679"/>
    </source>
</evidence>
<evidence type="ECO:0000313" key="7">
    <source>
        <dbReference type="EMBL" id="MCC9273121.1"/>
    </source>
</evidence>
<dbReference type="CDD" id="cd00685">
    <property type="entry name" value="Trans_IPPS_HT"/>
    <property type="match status" value="1"/>
</dbReference>
<dbReference type="PANTHER" id="PTHR12001">
    <property type="entry name" value="GERANYLGERANYL PYROPHOSPHATE SYNTHASE"/>
    <property type="match status" value="1"/>
</dbReference>
<gene>
    <name evidence="7" type="ORF">K8V42_02400</name>
</gene>
<dbReference type="InterPro" id="IPR008949">
    <property type="entry name" value="Isoprenoid_synthase_dom_sf"/>
</dbReference>
<proteinExistence type="inferred from homology"/>
<organism evidence="7 8">
    <name type="scientific">Enterococcus aquimarinus</name>
    <dbReference type="NCBI Taxonomy" id="328396"/>
    <lineage>
        <taxon>Bacteria</taxon>
        <taxon>Bacillati</taxon>
        <taxon>Bacillota</taxon>
        <taxon>Bacilli</taxon>
        <taxon>Lactobacillales</taxon>
        <taxon>Enterococcaceae</taxon>
        <taxon>Enterococcus</taxon>
    </lineage>
</organism>
<name>A0A9E4DS03_9ENTE</name>
<dbReference type="SUPFAM" id="SSF48576">
    <property type="entry name" value="Terpenoid synthases"/>
    <property type="match status" value="1"/>
</dbReference>
<comment type="similarity">
    <text evidence="2 6">Belongs to the FPP/GGPP synthase family.</text>
</comment>
<evidence type="ECO:0000313" key="8">
    <source>
        <dbReference type="Proteomes" id="UP000813384"/>
    </source>
</evidence>
<reference evidence="7" key="1">
    <citation type="journal article" date="2021" name="PeerJ">
        <title>Extensive microbial diversity within the chicken gut microbiome revealed by metagenomics and culture.</title>
        <authorList>
            <person name="Gilroy R."/>
            <person name="Ravi A."/>
            <person name="Getino M."/>
            <person name="Pursley I."/>
            <person name="Horton D.L."/>
            <person name="Alikhan N.F."/>
            <person name="Baker D."/>
            <person name="Gharbi K."/>
            <person name="Hall N."/>
            <person name="Watson M."/>
            <person name="Adriaenssens E.M."/>
            <person name="Foster-Nyarko E."/>
            <person name="Jarju S."/>
            <person name="Secka A."/>
            <person name="Antonio M."/>
            <person name="Oren A."/>
            <person name="Chaudhuri R.R."/>
            <person name="La Ragione R."/>
            <person name="Hildebrand F."/>
            <person name="Pallen M.J."/>
        </authorList>
    </citation>
    <scope>NUCLEOTIDE SEQUENCE</scope>
    <source>
        <strain evidence="7">150</strain>
    </source>
</reference>
<dbReference type="EMBL" id="JAJJVO010000043">
    <property type="protein sequence ID" value="MCC9273121.1"/>
    <property type="molecule type" value="Genomic_DNA"/>
</dbReference>
<evidence type="ECO:0000256" key="1">
    <source>
        <dbReference type="ARBA" id="ARBA00001946"/>
    </source>
</evidence>
<dbReference type="PROSITE" id="PS00444">
    <property type="entry name" value="POLYPRENYL_SYNTHASE_2"/>
    <property type="match status" value="1"/>
</dbReference>
<dbReference type="Pfam" id="PF00348">
    <property type="entry name" value="polyprenyl_synt"/>
    <property type="match status" value="1"/>
</dbReference>
<evidence type="ECO:0000256" key="6">
    <source>
        <dbReference type="RuleBase" id="RU004466"/>
    </source>
</evidence>
<accession>A0A9E4DS03</accession>
<dbReference type="PANTHER" id="PTHR12001:SF69">
    <property type="entry name" value="ALL TRANS-POLYPRENYL-DIPHOSPHATE SYNTHASE PDSS1"/>
    <property type="match status" value="1"/>
</dbReference>
<comment type="caution">
    <text evidence="7">The sequence shown here is derived from an EMBL/GenBank/DDBJ whole genome shotgun (WGS) entry which is preliminary data.</text>
</comment>
<comment type="cofactor">
    <cofactor evidence="1">
        <name>Mg(2+)</name>
        <dbReference type="ChEBI" id="CHEBI:18420"/>
    </cofactor>
</comment>
<dbReference type="GO" id="GO:0004659">
    <property type="term" value="F:prenyltransferase activity"/>
    <property type="evidence" value="ECO:0007669"/>
    <property type="project" value="InterPro"/>
</dbReference>